<evidence type="ECO:0008006" key="6">
    <source>
        <dbReference type="Google" id="ProtNLM"/>
    </source>
</evidence>
<evidence type="ECO:0000256" key="1">
    <source>
        <dbReference type="ARBA" id="ARBA00045213"/>
    </source>
</evidence>
<evidence type="ECO:0000313" key="4">
    <source>
        <dbReference type="EMBL" id="KAJ8713370.1"/>
    </source>
</evidence>
<dbReference type="SUPFAM" id="SSF50978">
    <property type="entry name" value="WD40 repeat-like"/>
    <property type="match status" value="1"/>
</dbReference>
<protein>
    <recommendedName>
        <fullName evidence="6">P21-activated protein kinase-interacting protein 1-like</fullName>
    </recommendedName>
</protein>
<evidence type="ECO:0000256" key="3">
    <source>
        <dbReference type="SAM" id="MobiDB-lite"/>
    </source>
</evidence>
<name>A0AAD7YG71_MYTSE</name>
<dbReference type="InterPro" id="IPR015943">
    <property type="entry name" value="WD40/YVTN_repeat-like_dom_sf"/>
</dbReference>
<evidence type="ECO:0000313" key="5">
    <source>
        <dbReference type="Proteomes" id="UP001231518"/>
    </source>
</evidence>
<organism evidence="4 5">
    <name type="scientific">Mythimna separata</name>
    <name type="common">Oriental armyworm</name>
    <name type="synonym">Pseudaletia separata</name>
    <dbReference type="NCBI Taxonomy" id="271217"/>
    <lineage>
        <taxon>Eukaryota</taxon>
        <taxon>Metazoa</taxon>
        <taxon>Ecdysozoa</taxon>
        <taxon>Arthropoda</taxon>
        <taxon>Hexapoda</taxon>
        <taxon>Insecta</taxon>
        <taxon>Pterygota</taxon>
        <taxon>Neoptera</taxon>
        <taxon>Endopterygota</taxon>
        <taxon>Lepidoptera</taxon>
        <taxon>Glossata</taxon>
        <taxon>Ditrysia</taxon>
        <taxon>Noctuoidea</taxon>
        <taxon>Noctuidae</taxon>
        <taxon>Noctuinae</taxon>
        <taxon>Hadenini</taxon>
        <taxon>Mythimna</taxon>
    </lineage>
</organism>
<gene>
    <name evidence="4" type="ORF">PYW07_013740</name>
</gene>
<reference evidence="4" key="1">
    <citation type="submission" date="2023-03" db="EMBL/GenBank/DDBJ databases">
        <title>Chromosome-level genomes of two armyworms, Mythimna separata and Mythimna loreyi, provide insights into the biosynthesis and reception of sex pheromones.</title>
        <authorList>
            <person name="Zhao H."/>
        </authorList>
    </citation>
    <scope>NUCLEOTIDE SEQUENCE</scope>
    <source>
        <strain evidence="4">BeijingLab</strain>
        <tissue evidence="4">Pupa</tissue>
    </source>
</reference>
<dbReference type="PANTHER" id="PTHR44675:SF1">
    <property type="entry name" value="P21-ACTIVATED PROTEIN KINASE-INTERACTING PROTEIN 1"/>
    <property type="match status" value="1"/>
</dbReference>
<feature type="compositionally biased region" description="Basic residues" evidence="3">
    <location>
        <begin position="366"/>
        <end position="386"/>
    </location>
</feature>
<dbReference type="InterPro" id="IPR036322">
    <property type="entry name" value="WD40_repeat_dom_sf"/>
</dbReference>
<proteinExistence type="predicted"/>
<feature type="repeat" description="WD" evidence="2">
    <location>
        <begin position="242"/>
        <end position="281"/>
    </location>
</feature>
<dbReference type="PROSITE" id="PS50082">
    <property type="entry name" value="WD_REPEATS_2"/>
    <property type="match status" value="3"/>
</dbReference>
<feature type="region of interest" description="Disordered" evidence="3">
    <location>
        <begin position="300"/>
        <end position="386"/>
    </location>
</feature>
<dbReference type="Gene3D" id="2.130.10.10">
    <property type="entry name" value="YVTN repeat-like/Quinoprotein amine dehydrogenase"/>
    <property type="match status" value="2"/>
</dbReference>
<dbReference type="PANTHER" id="PTHR44675">
    <property type="entry name" value="PAK1 INTERACTING PROTEIN 1"/>
    <property type="match status" value="1"/>
</dbReference>
<feature type="repeat" description="WD" evidence="2">
    <location>
        <begin position="124"/>
        <end position="158"/>
    </location>
</feature>
<feature type="compositionally biased region" description="Acidic residues" evidence="3">
    <location>
        <begin position="321"/>
        <end position="331"/>
    </location>
</feature>
<dbReference type="SMART" id="SM00320">
    <property type="entry name" value="WD40"/>
    <property type="match status" value="4"/>
</dbReference>
<accession>A0AAD7YG71</accession>
<keyword evidence="5" id="KW-1185">Reference proteome</keyword>
<feature type="repeat" description="WD" evidence="2">
    <location>
        <begin position="73"/>
        <end position="103"/>
    </location>
</feature>
<sequence>MDELIVGTYEGFLLGYSIRTEDAIMKLKQTFATHSHTASVRCMSIGGKFLASGGTDDKVVVIDLKTRKEHTVLMNHDGTINTVAFTNNGTHLLTGSDDGSIIVTRTGNWQIEKIWKKAHGGLPVTAIAVHPSDKLALSVGGDKTLRTWNLIKGRPAFTINLASKGVLLPTEIKFSPGGDRFSLVSQQSVDVWTISKAGVEKRITCNSKPTSVQWLTDERLFVGLENGNVITLTVSDTEALTYKAHKQRVKSLHYENEMLYSASSTGELKVWSVEDSKLVELCSCNAACRVTCVTLNRQSHLVKKEDKSDEEENTEEKVASEENDDSDEAEEVTSAPKRKPGAFVTISYGDDVKDNDEKDGEVKPPPAKKFKKRKRNKKPKTQKPAN</sequence>
<keyword evidence="2" id="KW-0853">WD repeat</keyword>
<dbReference type="Proteomes" id="UP001231518">
    <property type="component" value="Chromosome 4"/>
</dbReference>
<dbReference type="Pfam" id="PF00400">
    <property type="entry name" value="WD40"/>
    <property type="match status" value="4"/>
</dbReference>
<evidence type="ECO:0000256" key="2">
    <source>
        <dbReference type="PROSITE-ProRule" id="PRU00221"/>
    </source>
</evidence>
<dbReference type="InterPro" id="IPR051959">
    <property type="entry name" value="PAK1-Kinase_Regulator"/>
</dbReference>
<comment type="function">
    <text evidence="1">Negatively regulates the PAK1 kinase. PAK1 is a member of the PAK kinase family, which has been shown to play a positive role in the regulation of signaling pathways involving MAPK8 and RELA. PAK1 exists as an inactive homodimer, which is activated by binding of small GTPases such as CDC42 to an N-terminal regulatory domain. PAK1IP1 also binds to the N-terminus of PAK1, and inhibits the specific activation of PAK1 by CDC42. May be involved in ribosomal large subunit assembly.</text>
</comment>
<dbReference type="InterPro" id="IPR001680">
    <property type="entry name" value="WD40_rpt"/>
</dbReference>
<feature type="compositionally biased region" description="Basic and acidic residues" evidence="3">
    <location>
        <begin position="350"/>
        <end position="362"/>
    </location>
</feature>
<dbReference type="AlphaFoldDB" id="A0AAD7YG71"/>
<dbReference type="PROSITE" id="PS50294">
    <property type="entry name" value="WD_REPEATS_REGION"/>
    <property type="match status" value="1"/>
</dbReference>
<comment type="caution">
    <text evidence="4">The sequence shown here is derived from an EMBL/GenBank/DDBJ whole genome shotgun (WGS) entry which is preliminary data.</text>
</comment>
<dbReference type="EMBL" id="JARGEI010000020">
    <property type="protein sequence ID" value="KAJ8713370.1"/>
    <property type="molecule type" value="Genomic_DNA"/>
</dbReference>